<dbReference type="InterPro" id="IPR001584">
    <property type="entry name" value="Integrase_cat-core"/>
</dbReference>
<protein>
    <submittedName>
        <fullName evidence="2">Transposase</fullName>
    </submittedName>
</protein>
<dbReference type="OrthoDB" id="9816028at2"/>
<evidence type="ECO:0000313" key="2">
    <source>
        <dbReference type="EMBL" id="VVE87659.1"/>
    </source>
</evidence>
<dbReference type="Proteomes" id="UP000382040">
    <property type="component" value="Unassembled WGS sequence"/>
</dbReference>
<dbReference type="AlphaFoldDB" id="A0A5E5BP73"/>
<gene>
    <name evidence="2" type="ORF">PBR20603_01596</name>
</gene>
<name>A0A5E5BP73_9BURK</name>
<sequence length="103" mass="12239">MYYWPEFVSTALLKWALQEQIETALIDPGKLWQNGTNESFNGKFRDECFAMEWFRSRIEAKIVIEVWRTHYNEVRLHSSLQYLTPAEFRRFGERSSTTGAVNL</sequence>
<organism evidence="2 3">
    <name type="scientific">Pandoraea bronchicola</name>
    <dbReference type="NCBI Taxonomy" id="2508287"/>
    <lineage>
        <taxon>Bacteria</taxon>
        <taxon>Pseudomonadati</taxon>
        <taxon>Pseudomonadota</taxon>
        <taxon>Betaproteobacteria</taxon>
        <taxon>Burkholderiales</taxon>
        <taxon>Burkholderiaceae</taxon>
        <taxon>Pandoraea</taxon>
    </lineage>
</organism>
<reference evidence="2 3" key="1">
    <citation type="submission" date="2019-08" db="EMBL/GenBank/DDBJ databases">
        <authorList>
            <person name="Peeters C."/>
        </authorList>
    </citation>
    <scope>NUCLEOTIDE SEQUENCE [LARGE SCALE GENOMIC DNA]</scope>
    <source>
        <strain evidence="2 3">LMG 20603</strain>
    </source>
</reference>
<feature type="domain" description="Integrase catalytic" evidence="1">
    <location>
        <begin position="1"/>
        <end position="93"/>
    </location>
</feature>
<dbReference type="GO" id="GO:0003676">
    <property type="term" value="F:nucleic acid binding"/>
    <property type="evidence" value="ECO:0007669"/>
    <property type="project" value="InterPro"/>
</dbReference>
<proteinExistence type="predicted"/>
<dbReference type="SUPFAM" id="SSF53098">
    <property type="entry name" value="Ribonuclease H-like"/>
    <property type="match status" value="1"/>
</dbReference>
<dbReference type="InterPro" id="IPR036397">
    <property type="entry name" value="RNaseH_sf"/>
</dbReference>
<accession>A0A5E5BP73</accession>
<dbReference type="PANTHER" id="PTHR47515:SF1">
    <property type="entry name" value="BLR2054 PROTEIN"/>
    <property type="match status" value="1"/>
</dbReference>
<dbReference type="Gene3D" id="3.30.420.10">
    <property type="entry name" value="Ribonuclease H-like superfamily/Ribonuclease H"/>
    <property type="match status" value="1"/>
</dbReference>
<dbReference type="PANTHER" id="PTHR47515">
    <property type="entry name" value="LOW CALCIUM RESPONSE LOCUS PROTEIN T"/>
    <property type="match status" value="1"/>
</dbReference>
<evidence type="ECO:0000259" key="1">
    <source>
        <dbReference type="PROSITE" id="PS50994"/>
    </source>
</evidence>
<evidence type="ECO:0000313" key="3">
    <source>
        <dbReference type="Proteomes" id="UP000382040"/>
    </source>
</evidence>
<dbReference type="Pfam" id="PF13683">
    <property type="entry name" value="rve_3"/>
    <property type="match status" value="1"/>
</dbReference>
<keyword evidence="3" id="KW-1185">Reference proteome</keyword>
<dbReference type="PROSITE" id="PS50994">
    <property type="entry name" value="INTEGRASE"/>
    <property type="match status" value="1"/>
</dbReference>
<dbReference type="InterPro" id="IPR012337">
    <property type="entry name" value="RNaseH-like_sf"/>
</dbReference>
<dbReference type="EMBL" id="CABPST010000003">
    <property type="protein sequence ID" value="VVE87659.1"/>
    <property type="molecule type" value="Genomic_DNA"/>
</dbReference>
<dbReference type="GO" id="GO:0015074">
    <property type="term" value="P:DNA integration"/>
    <property type="evidence" value="ECO:0007669"/>
    <property type="project" value="InterPro"/>
</dbReference>